<evidence type="ECO:0000313" key="4">
    <source>
        <dbReference type="EMBL" id="QDP95726.1"/>
    </source>
</evidence>
<dbReference type="Gene3D" id="3.40.50.720">
    <property type="entry name" value="NAD(P)-binding Rossmann-like Domain"/>
    <property type="match status" value="1"/>
</dbReference>
<accession>A0A516PX33</accession>
<keyword evidence="5" id="KW-1185">Reference proteome</keyword>
<dbReference type="RefSeq" id="WP_143985694.1">
    <property type="nucleotide sequence ID" value="NZ_CP041692.1"/>
</dbReference>
<gene>
    <name evidence="4" type="ORF">FOE78_07255</name>
</gene>
<dbReference type="InterPro" id="IPR050463">
    <property type="entry name" value="Gfo/Idh/MocA_oxidrdct_glycsds"/>
</dbReference>
<feature type="domain" description="Gfo/Idh/MocA-like oxidoreductase N-terminal" evidence="2">
    <location>
        <begin position="8"/>
        <end position="122"/>
    </location>
</feature>
<proteinExistence type="predicted"/>
<dbReference type="AlphaFoldDB" id="A0A516PX33"/>
<dbReference type="PANTHER" id="PTHR43818:SF11">
    <property type="entry name" value="BCDNA.GH03377"/>
    <property type="match status" value="1"/>
</dbReference>
<dbReference type="Proteomes" id="UP000319263">
    <property type="component" value="Chromosome"/>
</dbReference>
<evidence type="ECO:0000256" key="1">
    <source>
        <dbReference type="ARBA" id="ARBA00023002"/>
    </source>
</evidence>
<dbReference type="InterPro" id="IPR055170">
    <property type="entry name" value="GFO_IDH_MocA-like_dom"/>
</dbReference>
<organism evidence="4 5">
    <name type="scientific">Microlunatus elymi</name>
    <dbReference type="NCBI Taxonomy" id="2596828"/>
    <lineage>
        <taxon>Bacteria</taxon>
        <taxon>Bacillati</taxon>
        <taxon>Actinomycetota</taxon>
        <taxon>Actinomycetes</taxon>
        <taxon>Propionibacteriales</taxon>
        <taxon>Propionibacteriaceae</taxon>
        <taxon>Microlunatus</taxon>
    </lineage>
</organism>
<dbReference type="Pfam" id="PF22725">
    <property type="entry name" value="GFO_IDH_MocA_C3"/>
    <property type="match status" value="1"/>
</dbReference>
<dbReference type="InterPro" id="IPR036291">
    <property type="entry name" value="NAD(P)-bd_dom_sf"/>
</dbReference>
<evidence type="ECO:0000259" key="2">
    <source>
        <dbReference type="Pfam" id="PF01408"/>
    </source>
</evidence>
<dbReference type="GO" id="GO:0000166">
    <property type="term" value="F:nucleotide binding"/>
    <property type="evidence" value="ECO:0007669"/>
    <property type="project" value="InterPro"/>
</dbReference>
<dbReference type="OrthoDB" id="9776544at2"/>
<dbReference type="GO" id="GO:0016491">
    <property type="term" value="F:oxidoreductase activity"/>
    <property type="evidence" value="ECO:0007669"/>
    <property type="project" value="UniProtKB-KW"/>
</dbReference>
<name>A0A516PX33_9ACTN</name>
<dbReference type="InterPro" id="IPR000683">
    <property type="entry name" value="Gfo/Idh/MocA-like_OxRdtase_N"/>
</dbReference>
<dbReference type="Gene3D" id="3.30.360.10">
    <property type="entry name" value="Dihydrodipicolinate Reductase, domain 2"/>
    <property type="match status" value="1"/>
</dbReference>
<keyword evidence="1" id="KW-0560">Oxidoreductase</keyword>
<dbReference type="Pfam" id="PF01408">
    <property type="entry name" value="GFO_IDH_MocA"/>
    <property type="match status" value="1"/>
</dbReference>
<reference evidence="4 5" key="1">
    <citation type="submission" date="2019-07" db="EMBL/GenBank/DDBJ databases">
        <title>Microlunatus dokdonensis sp. nov. isolated from the rhizospheric soil of the wild plant Elymus tsukushiensis.</title>
        <authorList>
            <person name="Ghim S.-Y."/>
            <person name="Hwang Y.-J."/>
            <person name="Son J.-S."/>
            <person name="Shin J.-H."/>
        </authorList>
    </citation>
    <scope>NUCLEOTIDE SEQUENCE [LARGE SCALE GENOMIC DNA]</scope>
    <source>
        <strain evidence="4 5">KUDC0627</strain>
    </source>
</reference>
<dbReference type="KEGG" id="mik:FOE78_07255"/>
<feature type="domain" description="GFO/IDH/MocA-like oxidoreductase" evidence="3">
    <location>
        <begin position="134"/>
        <end position="266"/>
    </location>
</feature>
<evidence type="ECO:0000259" key="3">
    <source>
        <dbReference type="Pfam" id="PF22725"/>
    </source>
</evidence>
<dbReference type="SUPFAM" id="SSF55347">
    <property type="entry name" value="Glyceraldehyde-3-phosphate dehydrogenase-like, C-terminal domain"/>
    <property type="match status" value="1"/>
</dbReference>
<protein>
    <submittedName>
        <fullName evidence="4">Gfo/Idh/MocA family oxidoreductase</fullName>
    </submittedName>
</protein>
<sequence>MAGSGPVGVGIIGAGTISKTYLENLTSFPDVEVLAIGDIVTDAAQAKAEEFGIGTHGGPDAVLDHDGVELVINLTIPAVHAEVATSAIQAGKHVFNEKPLAMERVSAKALLDAAEAAGLRVGCAPDTFLGSGLQEARKIIERGDIGQPLSALTLMQSPGPESWHPNPAFLFQEGAGPLFDIGPYYFTALVQFFGAAESVAAVGSKSREQRVIGSGPKAGETFDVTVPTHVSAAVRYASGQSSQTILSFDSAARRVLFEVNGTEGTLAVTDPNTFDGELKIIGRSDDDWTSVAKTTELSSRGTGALEMARAIREGRPHRATGAQAYHVLDVMESVAEAATSGNYVTIDSTFDRPDPLPEDWDPKAKTL</sequence>
<evidence type="ECO:0000313" key="5">
    <source>
        <dbReference type="Proteomes" id="UP000319263"/>
    </source>
</evidence>
<dbReference type="EMBL" id="CP041692">
    <property type="protein sequence ID" value="QDP95726.1"/>
    <property type="molecule type" value="Genomic_DNA"/>
</dbReference>
<dbReference type="PANTHER" id="PTHR43818">
    <property type="entry name" value="BCDNA.GH03377"/>
    <property type="match status" value="1"/>
</dbReference>
<dbReference type="SUPFAM" id="SSF51735">
    <property type="entry name" value="NAD(P)-binding Rossmann-fold domains"/>
    <property type="match status" value="1"/>
</dbReference>